<dbReference type="InterPro" id="IPR019819">
    <property type="entry name" value="Carboxylesterase_B_CS"/>
</dbReference>
<evidence type="ECO:0000256" key="4">
    <source>
        <dbReference type="RuleBase" id="RU361235"/>
    </source>
</evidence>
<dbReference type="PROSITE" id="PS00122">
    <property type="entry name" value="CARBOXYLESTERASE_B_1"/>
    <property type="match status" value="1"/>
</dbReference>
<dbReference type="PROSITE" id="PS00941">
    <property type="entry name" value="CARBOXYLESTERASE_B_2"/>
    <property type="match status" value="1"/>
</dbReference>
<comment type="caution">
    <text evidence="6">The sequence shown here is derived from an EMBL/GenBank/DDBJ whole genome shotgun (WGS) entry which is preliminary data.</text>
</comment>
<dbReference type="EMBL" id="JACVVK020000248">
    <property type="protein sequence ID" value="KAK7482269.1"/>
    <property type="molecule type" value="Genomic_DNA"/>
</dbReference>
<evidence type="ECO:0000313" key="6">
    <source>
        <dbReference type="EMBL" id="KAK7482269.1"/>
    </source>
</evidence>
<protein>
    <recommendedName>
        <fullName evidence="4">Carboxylic ester hydrolase</fullName>
        <ecNumber evidence="4">3.1.1.-</ecNumber>
    </recommendedName>
</protein>
<keyword evidence="7" id="KW-1185">Reference proteome</keyword>
<evidence type="ECO:0000256" key="1">
    <source>
        <dbReference type="ARBA" id="ARBA00005964"/>
    </source>
</evidence>
<name>A0ABD0K4U5_9CAEN</name>
<dbReference type="InterPro" id="IPR002018">
    <property type="entry name" value="CarbesteraseB"/>
</dbReference>
<dbReference type="AlphaFoldDB" id="A0ABD0K4U5"/>
<accession>A0ABD0K4U5</accession>
<dbReference type="Gene3D" id="3.40.50.1820">
    <property type="entry name" value="alpha/beta hydrolase"/>
    <property type="match status" value="1"/>
</dbReference>
<evidence type="ECO:0000256" key="3">
    <source>
        <dbReference type="ARBA" id="ARBA00022801"/>
    </source>
</evidence>
<dbReference type="GO" id="GO:0016787">
    <property type="term" value="F:hydrolase activity"/>
    <property type="evidence" value="ECO:0007669"/>
    <property type="project" value="UniProtKB-KW"/>
</dbReference>
<sequence length="536" mass="59509">MAHTPQGDLRGVRKHISNTYVDKFFKIPFAAPPTGLRRFSRPLPPAGWSGVRDATQLGPQCPQRPSNGTVINPVTDEDCLYLNVYRPKMPADGSLLPVMVWIHGGSLTSSSGNKYDGTQLAAKGVVVVAINYRLDALGFLCTEDDVIRGNFGLWDQVKALQWVRDSISSFGGNPHDVTVFGESSGSVSVSQLLLSPEATGLFQKAIMESGVSLVEWGMARPGLDPNPKRNARRLAERMGCPTDDSHKIRDCLRTKDAMAIVNVTANWGYYPVVEPTFGQTGLFSAAPEVTLETDQFSNVTTIRAFCSQESGNMLNKDQGGMTLEEFRELVKGFVGYNMWQSSFDVDMDRITDLLVDAYVVKPNITDPIQRRAAAVEMRSDYSVIAPTIQELQMTTKFPVQPQYLLSFSYRSPNDPRPDWQGTVHADDLFYVFGYPVSDTFLWYDFVSGWTEADRLVSEKFMTLWTNFAKYGNPTPTDMDGVNWLPWTPATRSYVDLGSTLTSQVMSDARMAKVKAMMDILEHELHEKGSAAHALVG</sequence>
<dbReference type="Pfam" id="PF00135">
    <property type="entry name" value="COesterase"/>
    <property type="match status" value="1"/>
</dbReference>
<keyword evidence="2" id="KW-0732">Signal</keyword>
<dbReference type="Proteomes" id="UP001519460">
    <property type="component" value="Unassembled WGS sequence"/>
</dbReference>
<dbReference type="InterPro" id="IPR051093">
    <property type="entry name" value="Neuroligin/BSAL"/>
</dbReference>
<dbReference type="PANTHER" id="PTHR43903">
    <property type="entry name" value="NEUROLIGIN"/>
    <property type="match status" value="1"/>
</dbReference>
<dbReference type="InterPro" id="IPR019826">
    <property type="entry name" value="Carboxylesterase_B_AS"/>
</dbReference>
<proteinExistence type="inferred from homology"/>
<evidence type="ECO:0000313" key="7">
    <source>
        <dbReference type="Proteomes" id="UP001519460"/>
    </source>
</evidence>
<feature type="domain" description="Carboxylesterase type B" evidence="5">
    <location>
        <begin position="3"/>
        <end position="501"/>
    </location>
</feature>
<evidence type="ECO:0000256" key="2">
    <source>
        <dbReference type="ARBA" id="ARBA00022729"/>
    </source>
</evidence>
<comment type="similarity">
    <text evidence="1 4">Belongs to the type-B carboxylesterase/lipase family.</text>
</comment>
<dbReference type="SUPFAM" id="SSF53474">
    <property type="entry name" value="alpha/beta-Hydrolases"/>
    <property type="match status" value="1"/>
</dbReference>
<dbReference type="EC" id="3.1.1.-" evidence="4"/>
<evidence type="ECO:0000259" key="5">
    <source>
        <dbReference type="Pfam" id="PF00135"/>
    </source>
</evidence>
<organism evidence="6 7">
    <name type="scientific">Batillaria attramentaria</name>
    <dbReference type="NCBI Taxonomy" id="370345"/>
    <lineage>
        <taxon>Eukaryota</taxon>
        <taxon>Metazoa</taxon>
        <taxon>Spiralia</taxon>
        <taxon>Lophotrochozoa</taxon>
        <taxon>Mollusca</taxon>
        <taxon>Gastropoda</taxon>
        <taxon>Caenogastropoda</taxon>
        <taxon>Sorbeoconcha</taxon>
        <taxon>Cerithioidea</taxon>
        <taxon>Batillariidae</taxon>
        <taxon>Batillaria</taxon>
    </lineage>
</organism>
<keyword evidence="3 4" id="KW-0378">Hydrolase</keyword>
<dbReference type="InterPro" id="IPR029058">
    <property type="entry name" value="AB_hydrolase_fold"/>
</dbReference>
<gene>
    <name evidence="6" type="ORF">BaRGS_00026512</name>
</gene>
<reference evidence="6 7" key="1">
    <citation type="journal article" date="2023" name="Sci. Data">
        <title>Genome assembly of the Korean intertidal mud-creeper Batillaria attramentaria.</title>
        <authorList>
            <person name="Patra A.K."/>
            <person name="Ho P.T."/>
            <person name="Jun S."/>
            <person name="Lee S.J."/>
            <person name="Kim Y."/>
            <person name="Won Y.J."/>
        </authorList>
    </citation>
    <scope>NUCLEOTIDE SEQUENCE [LARGE SCALE GENOMIC DNA]</scope>
    <source>
        <strain evidence="6">Wonlab-2016</strain>
    </source>
</reference>